<organism evidence="1 2">
    <name type="scientific">Cupriavidus necator</name>
    <name type="common">Alcaligenes eutrophus</name>
    <name type="synonym">Ralstonia eutropha</name>
    <dbReference type="NCBI Taxonomy" id="106590"/>
    <lineage>
        <taxon>Bacteria</taxon>
        <taxon>Pseudomonadati</taxon>
        <taxon>Pseudomonadota</taxon>
        <taxon>Betaproteobacteria</taxon>
        <taxon>Burkholderiales</taxon>
        <taxon>Burkholderiaceae</taxon>
        <taxon>Cupriavidus</taxon>
    </lineage>
</organism>
<proteinExistence type="predicted"/>
<name>A0A1U9UQ62_CUPNE</name>
<gene>
    <name evidence="1" type="ORF">BJN34_12895</name>
</gene>
<dbReference type="OrthoDB" id="8613254at2"/>
<dbReference type="InterPro" id="IPR010982">
    <property type="entry name" value="Lambda_DNA-bd_dom_sf"/>
</dbReference>
<evidence type="ECO:0000313" key="2">
    <source>
        <dbReference type="Proteomes" id="UP000189627"/>
    </source>
</evidence>
<dbReference type="GO" id="GO:0003677">
    <property type="term" value="F:DNA binding"/>
    <property type="evidence" value="ECO:0007669"/>
    <property type="project" value="InterPro"/>
</dbReference>
<dbReference type="Proteomes" id="UP000189627">
    <property type="component" value="Chromosome 1"/>
</dbReference>
<dbReference type="EMBL" id="CP017757">
    <property type="protein sequence ID" value="AQV94778.1"/>
    <property type="molecule type" value="Genomic_DNA"/>
</dbReference>
<reference evidence="2" key="1">
    <citation type="submission" date="2017-02" db="EMBL/GenBank/DDBJ databases">
        <title>Complete genome sequence of Cupriavidus necator strain NH9, a 3-chlorobenzoate degrader.</title>
        <authorList>
            <person name="Moriuchi R."/>
            <person name="Dohra H."/>
            <person name="Ogawa N."/>
        </authorList>
    </citation>
    <scope>NUCLEOTIDE SEQUENCE [LARGE SCALE GENOMIC DNA]</scope>
    <source>
        <strain evidence="2">NH9</strain>
    </source>
</reference>
<dbReference type="Gene3D" id="1.10.260.40">
    <property type="entry name" value="lambda repressor-like DNA-binding domains"/>
    <property type="match status" value="1"/>
</dbReference>
<sequence length="69" mass="7510">MDDPNAIINKLGGTSAVAQIFNIKPGSVSEWRHTGIPPARLMYLRLAHPEIFSNVPTESKPRDRAASPA</sequence>
<dbReference type="RefSeq" id="WP_078196965.1">
    <property type="nucleotide sequence ID" value="NZ_CP017757.2"/>
</dbReference>
<dbReference type="KEGG" id="cuh:BJN34_12895"/>
<evidence type="ECO:0008006" key="3">
    <source>
        <dbReference type="Google" id="ProtNLM"/>
    </source>
</evidence>
<protein>
    <recommendedName>
        <fullName evidence="3">Rha family transcriptional regulator</fullName>
    </recommendedName>
</protein>
<dbReference type="SUPFAM" id="SSF47413">
    <property type="entry name" value="lambda repressor-like DNA-binding domains"/>
    <property type="match status" value="1"/>
</dbReference>
<dbReference type="AlphaFoldDB" id="A0A1U9UQ62"/>
<evidence type="ECO:0000313" key="1">
    <source>
        <dbReference type="EMBL" id="AQV94778.1"/>
    </source>
</evidence>
<accession>A0A1U9UQ62</accession>